<dbReference type="AlphaFoldDB" id="A0A7N9ARP3"/>
<dbReference type="GeneTree" id="ENSGT00940000181580"/>
<keyword evidence="2" id="KW-1185">Reference proteome</keyword>
<dbReference type="Proteomes" id="UP000261640">
    <property type="component" value="Unplaced"/>
</dbReference>
<evidence type="ECO:0000313" key="2">
    <source>
        <dbReference type="Proteomes" id="UP000261640"/>
    </source>
</evidence>
<dbReference type="Ensembl" id="ENSMAMT00000044112.1">
    <property type="protein sequence ID" value="ENSMAMP00000039787.1"/>
    <property type="gene ID" value="ENSMAMG00000024536.1"/>
</dbReference>
<proteinExistence type="predicted"/>
<dbReference type="InParanoid" id="A0A7N9ARP3"/>
<organism evidence="1 2">
    <name type="scientific">Mastacembelus armatus</name>
    <name type="common">zig-zag eel</name>
    <dbReference type="NCBI Taxonomy" id="205130"/>
    <lineage>
        <taxon>Eukaryota</taxon>
        <taxon>Metazoa</taxon>
        <taxon>Chordata</taxon>
        <taxon>Craniata</taxon>
        <taxon>Vertebrata</taxon>
        <taxon>Euteleostomi</taxon>
        <taxon>Actinopterygii</taxon>
        <taxon>Neopterygii</taxon>
        <taxon>Teleostei</taxon>
        <taxon>Neoteleostei</taxon>
        <taxon>Acanthomorphata</taxon>
        <taxon>Anabantaria</taxon>
        <taxon>Synbranchiformes</taxon>
        <taxon>Mastacembelidae</taxon>
        <taxon>Mastacembelus</taxon>
    </lineage>
</organism>
<accession>A0A7N9ARP3</accession>
<reference evidence="1" key="1">
    <citation type="submission" date="2025-08" db="UniProtKB">
        <authorList>
            <consortium name="Ensembl"/>
        </authorList>
    </citation>
    <scope>IDENTIFICATION</scope>
</reference>
<sequence>TLQVQFISGLLKARFSLLARQGWPTPGLKDHCPACFLTIPVTSIDCHSRFDFLLGQLHALIKYLEEFLRLVVPR</sequence>
<evidence type="ECO:0000313" key="1">
    <source>
        <dbReference type="Ensembl" id="ENSMAMP00000039787.1"/>
    </source>
</evidence>
<protein>
    <submittedName>
        <fullName evidence="1">Uncharacterized protein</fullName>
    </submittedName>
</protein>
<name>A0A7N9ARP3_9TELE</name>
<reference evidence="1" key="2">
    <citation type="submission" date="2025-09" db="UniProtKB">
        <authorList>
            <consortium name="Ensembl"/>
        </authorList>
    </citation>
    <scope>IDENTIFICATION</scope>
</reference>